<comment type="subcellular location">
    <subcellularLocation>
        <location evidence="1">Endoplasmic reticulum membrane</location>
        <topology evidence="1">Single-pass membrane protein</topology>
    </subcellularLocation>
</comment>
<feature type="transmembrane region" description="Helical" evidence="13">
    <location>
        <begin position="372"/>
        <end position="399"/>
    </location>
</feature>
<evidence type="ECO:0000256" key="7">
    <source>
        <dbReference type="ARBA" id="ARBA00022892"/>
    </source>
</evidence>
<dbReference type="GO" id="GO:0005789">
    <property type="term" value="C:endoplasmic reticulum membrane"/>
    <property type="evidence" value="ECO:0007669"/>
    <property type="project" value="UniProtKB-SubCell"/>
</dbReference>
<feature type="region of interest" description="Disordered" evidence="12">
    <location>
        <begin position="29"/>
        <end position="69"/>
    </location>
</feature>
<dbReference type="Pfam" id="PF00400">
    <property type="entry name" value="WD40"/>
    <property type="match status" value="2"/>
</dbReference>
<evidence type="ECO:0000256" key="9">
    <source>
        <dbReference type="ARBA" id="ARBA00022989"/>
    </source>
</evidence>
<evidence type="ECO:0000256" key="12">
    <source>
        <dbReference type="SAM" id="MobiDB-lite"/>
    </source>
</evidence>
<evidence type="ECO:0000313" key="14">
    <source>
        <dbReference type="EMBL" id="MCL7026394.1"/>
    </source>
</evidence>
<evidence type="ECO:0008006" key="16">
    <source>
        <dbReference type="Google" id="ProtNLM"/>
    </source>
</evidence>
<proteinExistence type="predicted"/>
<keyword evidence="2" id="KW-0813">Transport</keyword>
<name>A0AA41RTU2_PAPNU</name>
<accession>A0AA41RTU2</accession>
<dbReference type="GO" id="GO:0015031">
    <property type="term" value="P:protein transport"/>
    <property type="evidence" value="ECO:0007669"/>
    <property type="project" value="UniProtKB-KW"/>
</dbReference>
<dbReference type="PANTHER" id="PTHR23284">
    <property type="entry name" value="PROLACTIN REGULATORY ELEMENT BINDING PROTEIN"/>
    <property type="match status" value="1"/>
</dbReference>
<evidence type="ECO:0000313" key="15">
    <source>
        <dbReference type="Proteomes" id="UP001177140"/>
    </source>
</evidence>
<keyword evidence="15" id="KW-1185">Reference proteome</keyword>
<feature type="repeat" description="WD" evidence="11">
    <location>
        <begin position="330"/>
        <end position="360"/>
    </location>
</feature>
<dbReference type="Proteomes" id="UP001177140">
    <property type="component" value="Unassembled WGS sequence"/>
</dbReference>
<keyword evidence="7" id="KW-0931">ER-Golgi transport</keyword>
<dbReference type="InterPro" id="IPR001680">
    <property type="entry name" value="WD40_rpt"/>
</dbReference>
<evidence type="ECO:0000256" key="8">
    <source>
        <dbReference type="ARBA" id="ARBA00022927"/>
    </source>
</evidence>
<dbReference type="InterPro" id="IPR036322">
    <property type="entry name" value="WD40_repeat_dom_sf"/>
</dbReference>
<evidence type="ECO:0000256" key="13">
    <source>
        <dbReference type="SAM" id="Phobius"/>
    </source>
</evidence>
<keyword evidence="8" id="KW-0653">Protein transport</keyword>
<sequence>MGEANCQQYRVPLYGAAWVPLRDLYNLKKHPQKQEEEQKQQEEEEKEETKSESTETTDKKNSWLVLSGGGGDSKSGITNSILLTKYDSSSNSLSETPVARHDTGTELPYRMAVHPRGEGLICSFPESCRWFKWNAPASMESNDLGLRASDRVLAELENVGQQLALAFNREGSALAVGSEDGHLRVFKWPSMAIIIDQADAHSTLKDLDFSLDGRFLVSLGGGPCRIWDLESANVVATLLKENDEVFTSCRFSVNSNGTQILYITAMRDRGGSIVSFDTSSWTRVSSKHLVRDPISAFNVSPDGEHLAIGTIQGDVFIYKSTNTRVSSIIKKAHIGLVTALKFSEDSRLLVSASLDSSVRVTKTEEDGTLKGLTILVFALQGLWFIMMIAIVFLLAYYHWNGIPLPFAY</sequence>
<dbReference type="FunFam" id="2.130.10.10:FF:000612">
    <property type="entry name" value="SEC12-like protein 2"/>
    <property type="match status" value="1"/>
</dbReference>
<dbReference type="SMART" id="SM00320">
    <property type="entry name" value="WD40"/>
    <property type="match status" value="4"/>
</dbReference>
<evidence type="ECO:0000256" key="3">
    <source>
        <dbReference type="ARBA" id="ARBA00022574"/>
    </source>
</evidence>
<evidence type="ECO:0000256" key="10">
    <source>
        <dbReference type="ARBA" id="ARBA00023136"/>
    </source>
</evidence>
<keyword evidence="9 13" id="KW-1133">Transmembrane helix</keyword>
<evidence type="ECO:0000256" key="4">
    <source>
        <dbReference type="ARBA" id="ARBA00022692"/>
    </source>
</evidence>
<dbReference type="GO" id="GO:0006888">
    <property type="term" value="P:endoplasmic reticulum to Golgi vesicle-mediated transport"/>
    <property type="evidence" value="ECO:0007669"/>
    <property type="project" value="TreeGrafter"/>
</dbReference>
<keyword evidence="3 11" id="KW-0853">WD repeat</keyword>
<dbReference type="PANTHER" id="PTHR23284:SF0">
    <property type="entry name" value="PROLACTIN REGULATORY ELEMENT-BINDING PROTEIN"/>
    <property type="match status" value="1"/>
</dbReference>
<evidence type="ECO:0000256" key="6">
    <source>
        <dbReference type="ARBA" id="ARBA00022824"/>
    </source>
</evidence>
<keyword evidence="5" id="KW-0677">Repeat</keyword>
<evidence type="ECO:0000256" key="5">
    <source>
        <dbReference type="ARBA" id="ARBA00022737"/>
    </source>
</evidence>
<reference evidence="14" key="1">
    <citation type="submission" date="2022-03" db="EMBL/GenBank/DDBJ databases">
        <title>A functionally conserved STORR gene fusion in Papaver species that diverged 16.8 million years ago.</title>
        <authorList>
            <person name="Catania T."/>
        </authorList>
    </citation>
    <scope>NUCLEOTIDE SEQUENCE</scope>
    <source>
        <strain evidence="14">S-191538</strain>
    </source>
</reference>
<dbReference type="Gene3D" id="2.130.10.10">
    <property type="entry name" value="YVTN repeat-like/Quinoprotein amine dehydrogenase"/>
    <property type="match status" value="1"/>
</dbReference>
<keyword evidence="10 13" id="KW-0472">Membrane</keyword>
<evidence type="ECO:0000256" key="2">
    <source>
        <dbReference type="ARBA" id="ARBA00022448"/>
    </source>
</evidence>
<dbReference type="AlphaFoldDB" id="A0AA41RTU2"/>
<dbReference type="InterPro" id="IPR045260">
    <property type="entry name" value="Sec12-like"/>
</dbReference>
<dbReference type="SUPFAM" id="SSF50978">
    <property type="entry name" value="WD40 repeat-like"/>
    <property type="match status" value="1"/>
</dbReference>
<keyword evidence="6" id="KW-0256">Endoplasmic reticulum</keyword>
<evidence type="ECO:0000256" key="11">
    <source>
        <dbReference type="PROSITE-ProRule" id="PRU00221"/>
    </source>
</evidence>
<comment type="caution">
    <text evidence="14">The sequence shown here is derived from an EMBL/GenBank/DDBJ whole genome shotgun (WGS) entry which is preliminary data.</text>
</comment>
<dbReference type="PROSITE" id="PS50082">
    <property type="entry name" value="WD_REPEATS_2"/>
    <property type="match status" value="1"/>
</dbReference>
<organism evidence="14 15">
    <name type="scientific">Papaver nudicaule</name>
    <name type="common">Iceland poppy</name>
    <dbReference type="NCBI Taxonomy" id="74823"/>
    <lineage>
        <taxon>Eukaryota</taxon>
        <taxon>Viridiplantae</taxon>
        <taxon>Streptophyta</taxon>
        <taxon>Embryophyta</taxon>
        <taxon>Tracheophyta</taxon>
        <taxon>Spermatophyta</taxon>
        <taxon>Magnoliopsida</taxon>
        <taxon>Ranunculales</taxon>
        <taxon>Papaveraceae</taxon>
        <taxon>Papaveroideae</taxon>
        <taxon>Papaver</taxon>
    </lineage>
</organism>
<protein>
    <recommendedName>
        <fullName evidence="16">SEC12-like protein 2</fullName>
    </recommendedName>
</protein>
<dbReference type="GO" id="GO:0005085">
    <property type="term" value="F:guanyl-nucleotide exchange factor activity"/>
    <property type="evidence" value="ECO:0007669"/>
    <property type="project" value="InterPro"/>
</dbReference>
<keyword evidence="4 13" id="KW-0812">Transmembrane</keyword>
<gene>
    <name evidence="14" type="ORF">MKW94_014878</name>
</gene>
<feature type="compositionally biased region" description="Basic and acidic residues" evidence="12">
    <location>
        <begin position="32"/>
        <end position="61"/>
    </location>
</feature>
<dbReference type="EMBL" id="JAJJMA010056189">
    <property type="protein sequence ID" value="MCL7026394.1"/>
    <property type="molecule type" value="Genomic_DNA"/>
</dbReference>
<dbReference type="GO" id="GO:0003400">
    <property type="term" value="P:regulation of COPII vesicle coating"/>
    <property type="evidence" value="ECO:0007669"/>
    <property type="project" value="TreeGrafter"/>
</dbReference>
<evidence type="ECO:0000256" key="1">
    <source>
        <dbReference type="ARBA" id="ARBA00004389"/>
    </source>
</evidence>
<dbReference type="InterPro" id="IPR015943">
    <property type="entry name" value="WD40/YVTN_repeat-like_dom_sf"/>
</dbReference>